<dbReference type="Proteomes" id="UP000230885">
    <property type="component" value="Unassembled WGS sequence"/>
</dbReference>
<dbReference type="PANTHER" id="PTHR43668:SF2">
    <property type="entry name" value="ALLANTOINASE"/>
    <property type="match status" value="1"/>
</dbReference>
<sequence>MAKKIGSSGIFDMPNTSPPINSREAIERRLTDAAKIKSPVFYGIYAGLTSDKNQIKEVVKTWKELFPKVVGLKMFAGHSVGNLGIVKEEEQKLVYQTLAAEGYDGVLAVHCEKESLLKPDLWNPVNPKSHSFARPPESEIESVKDQINFAQTSKFKGVLHIAHVSVPESIDLIERARRQKKIRISCGLTPHHCLLNYDLIPESKKGLLYKVNPPLRSKESSEKMLIFLKEGKINWIETDHAPHTLKDKLEEPFMSGFPGLPFYPHFLKFLLGNGFSKLQIRNLTHNNICNTFGINLPELSEIPDLGLDNEYEVDVYREKRK</sequence>
<organism evidence="1 2">
    <name type="scientific">Candidatus Shapirobacteria bacterium CG_4_9_14_0_2_um_filter_40_11</name>
    <dbReference type="NCBI Taxonomy" id="1974876"/>
    <lineage>
        <taxon>Bacteria</taxon>
        <taxon>Candidatus Shapironibacteriota</taxon>
    </lineage>
</organism>
<evidence type="ECO:0000313" key="2">
    <source>
        <dbReference type="Proteomes" id="UP000230885"/>
    </source>
</evidence>
<gene>
    <name evidence="1" type="ORF">CO053_02605</name>
</gene>
<dbReference type="GO" id="GO:0005737">
    <property type="term" value="C:cytoplasm"/>
    <property type="evidence" value="ECO:0007669"/>
    <property type="project" value="TreeGrafter"/>
</dbReference>
<proteinExistence type="predicted"/>
<dbReference type="InterPro" id="IPR050138">
    <property type="entry name" value="DHOase/Allantoinase_Hydrolase"/>
</dbReference>
<name>A0A2M8EUM2_9BACT</name>
<dbReference type="GO" id="GO:0006145">
    <property type="term" value="P:purine nucleobase catabolic process"/>
    <property type="evidence" value="ECO:0007669"/>
    <property type="project" value="TreeGrafter"/>
</dbReference>
<comment type="caution">
    <text evidence="1">The sequence shown here is derived from an EMBL/GenBank/DDBJ whole genome shotgun (WGS) entry which is preliminary data.</text>
</comment>
<dbReference type="GO" id="GO:0004038">
    <property type="term" value="F:allantoinase activity"/>
    <property type="evidence" value="ECO:0007669"/>
    <property type="project" value="TreeGrafter"/>
</dbReference>
<dbReference type="PANTHER" id="PTHR43668">
    <property type="entry name" value="ALLANTOINASE"/>
    <property type="match status" value="1"/>
</dbReference>
<dbReference type="AlphaFoldDB" id="A0A2M8EUM2"/>
<evidence type="ECO:0000313" key="1">
    <source>
        <dbReference type="EMBL" id="PJC28821.1"/>
    </source>
</evidence>
<dbReference type="Gene3D" id="3.20.20.140">
    <property type="entry name" value="Metal-dependent hydrolases"/>
    <property type="match status" value="1"/>
</dbReference>
<dbReference type="EMBL" id="PFSE01000039">
    <property type="protein sequence ID" value="PJC28821.1"/>
    <property type="molecule type" value="Genomic_DNA"/>
</dbReference>
<dbReference type="InterPro" id="IPR032466">
    <property type="entry name" value="Metal_Hydrolase"/>
</dbReference>
<reference evidence="2" key="1">
    <citation type="submission" date="2017-09" db="EMBL/GenBank/DDBJ databases">
        <title>Depth-based differentiation of microbial function through sediment-hosted aquifers and enrichment of novel symbionts in the deep terrestrial subsurface.</title>
        <authorList>
            <person name="Probst A.J."/>
            <person name="Ladd B."/>
            <person name="Jarett J.K."/>
            <person name="Geller-Mcgrath D.E."/>
            <person name="Sieber C.M.K."/>
            <person name="Emerson J.B."/>
            <person name="Anantharaman K."/>
            <person name="Thomas B.C."/>
            <person name="Malmstrom R."/>
            <person name="Stieglmeier M."/>
            <person name="Klingl A."/>
            <person name="Woyke T."/>
            <person name="Ryan C.M."/>
            <person name="Banfield J.F."/>
        </authorList>
    </citation>
    <scope>NUCLEOTIDE SEQUENCE [LARGE SCALE GENOMIC DNA]</scope>
</reference>
<dbReference type="SUPFAM" id="SSF51556">
    <property type="entry name" value="Metallo-dependent hydrolases"/>
    <property type="match status" value="1"/>
</dbReference>
<protein>
    <submittedName>
        <fullName evidence="1">Dihydroorotase</fullName>
    </submittedName>
</protein>
<accession>A0A2M8EUM2</accession>